<dbReference type="Gene3D" id="3.30.1490.20">
    <property type="entry name" value="ATP-grasp fold, A domain"/>
    <property type="match status" value="1"/>
</dbReference>
<organism evidence="20">
    <name type="scientific">Rhodococcus hoagii (strain 103S)</name>
    <name type="common">Rhodococcus equi</name>
    <dbReference type="NCBI Taxonomy" id="685727"/>
    <lineage>
        <taxon>Bacteria</taxon>
        <taxon>Bacillati</taxon>
        <taxon>Actinomycetota</taxon>
        <taxon>Actinomycetes</taxon>
        <taxon>Mycobacteriales</taxon>
        <taxon>Nocardiaceae</taxon>
        <taxon>Prescottella</taxon>
    </lineage>
</organism>
<dbReference type="RefSeq" id="WP_013415454.1">
    <property type="nucleotide sequence ID" value="NC_014659.1"/>
</dbReference>
<comment type="pathway">
    <text evidence="3 15">Carbohydrate biosynthesis; gluconeogenesis.</text>
</comment>
<dbReference type="PIRSF" id="PIRSF000854">
    <property type="entry name" value="PEP_synthase"/>
    <property type="match status" value="1"/>
</dbReference>
<evidence type="ECO:0000256" key="13">
    <source>
        <dbReference type="ARBA" id="ARBA00033470"/>
    </source>
</evidence>
<dbReference type="Pfam" id="PF00391">
    <property type="entry name" value="PEP-utilizers"/>
    <property type="match status" value="1"/>
</dbReference>
<evidence type="ECO:0000256" key="6">
    <source>
        <dbReference type="ARBA" id="ARBA00021623"/>
    </source>
</evidence>
<feature type="domain" description="Pyruvate phosphate dikinase AMP/ATP-binding" evidence="18">
    <location>
        <begin position="27"/>
        <end position="328"/>
    </location>
</feature>
<dbReference type="InterPro" id="IPR013815">
    <property type="entry name" value="ATP_grasp_subdomain_1"/>
</dbReference>
<dbReference type="GO" id="GO:0005524">
    <property type="term" value="F:ATP binding"/>
    <property type="evidence" value="ECO:0007669"/>
    <property type="project" value="UniProtKB-KW"/>
</dbReference>
<evidence type="ECO:0000256" key="14">
    <source>
        <dbReference type="ARBA" id="ARBA00047700"/>
    </source>
</evidence>
<dbReference type="Pfam" id="PF01326">
    <property type="entry name" value="PPDK_N"/>
    <property type="match status" value="1"/>
</dbReference>
<comment type="similarity">
    <text evidence="4 15">Belongs to the PEP-utilizing enzyme family.</text>
</comment>
<evidence type="ECO:0000256" key="4">
    <source>
        <dbReference type="ARBA" id="ARBA00007837"/>
    </source>
</evidence>
<evidence type="ECO:0000259" key="17">
    <source>
        <dbReference type="Pfam" id="PF00391"/>
    </source>
</evidence>
<evidence type="ECO:0000256" key="9">
    <source>
        <dbReference type="ARBA" id="ARBA00022741"/>
    </source>
</evidence>
<dbReference type="SUPFAM" id="SSF56059">
    <property type="entry name" value="Glutathione synthetase ATP-binding domain-like"/>
    <property type="match status" value="1"/>
</dbReference>
<dbReference type="NCBIfam" id="NF005057">
    <property type="entry name" value="PRK06464.1"/>
    <property type="match status" value="1"/>
</dbReference>
<feature type="domain" description="PEP-utilising enzyme C-terminal" evidence="19">
    <location>
        <begin position="466"/>
        <end position="757"/>
    </location>
</feature>
<proteinExistence type="inferred from homology"/>
<keyword evidence="8 15" id="KW-0479">Metal-binding</keyword>
<dbReference type="Gene3D" id="3.20.20.60">
    <property type="entry name" value="Phosphoenolpyruvate-binding domains"/>
    <property type="match status" value="1"/>
</dbReference>
<dbReference type="InterPro" id="IPR006319">
    <property type="entry name" value="PEP_synth"/>
</dbReference>
<dbReference type="PANTHER" id="PTHR43030:SF1">
    <property type="entry name" value="PHOSPHOENOLPYRUVATE SYNTHASE"/>
    <property type="match status" value="1"/>
</dbReference>
<comment type="cofactor">
    <cofactor evidence="1 15">
        <name>Mg(2+)</name>
        <dbReference type="ChEBI" id="CHEBI:18420"/>
    </cofactor>
</comment>
<keyword evidence="9 15" id="KW-0547">Nucleotide-binding</keyword>
<sequence>MTAQPAPDTRPRWTASIDRLGPADARSVGGKAANLGELSRAGFPVPPAFAIPAQAYLEAVDAAGIRAELVERNAAARSKNDAVLARESRELQDLVRGVALPDDMRAQICGAYADLGSDVPVAVRSSAPAEDAADTSFAGIHESYTDVVGDEALIDAVRACWASLWTPRALTYRSLRGYTDEPSIAVVVQRMVRSDRSGVAFTADPRTGNRDRIVVEAALGLGEVIVGGQVEPDTYVVDKDGPTLTDKHIGAQAFAIRPGPDGDRREELTPDERTRQVLDAEQVREIAKIAAAVERHYGAPQDLEFAVEDDHVWLVQTRPITTLGDADGVPSADPAGGTGTPLVRGLGAGPGTATGTARVLTALEDSGRLGDGDILVAPMTRPDWLPVLRRAAAIVTDGGGVTCHAAIVGRELGRPVVVGTHDATQVITDGTVITVDGDSGAVCAGAATSSRPARTEPAVHTASTRAVSEPTATALYVNLATPEAAESVAASDVDGVGLLRAEFMITGALGGKHPTAMVAAGRRDEYVDEMAAGVEHIAAAFAPRPVVYRAVDLRSNEFAELEGGDVEPDEDNPMIGYRGCFRYVRDPDLFALDLDVLHRVRKHLPNVHLMIPFVRTRWELAECLAQLDAHPLGSDRRMHRWIMAEVPSVAYWIPEYARLGIDGVSIGSNDLTQLMLGVDRDSEVCKDLFDTMDPAVLDAIDRIIDRARGVGMTTSLCGQAVSTDPGLAEHLVRRGITSVSVTPDSAVRTRRVVAAAERRILLDHARTVSAAE</sequence>
<keyword evidence="7 15" id="KW-0808">Transferase</keyword>
<name>A0A3S5Y4Y9_RHOH1</name>
<dbReference type="InterPro" id="IPR000121">
    <property type="entry name" value="PEP_util_C"/>
</dbReference>
<evidence type="ECO:0000256" key="1">
    <source>
        <dbReference type="ARBA" id="ARBA00001946"/>
    </source>
</evidence>
<gene>
    <name evidence="20" type="primary">ppsA</name>
    <name evidence="20" type="ordered locus">REQ_15250</name>
</gene>
<dbReference type="InterPro" id="IPR008279">
    <property type="entry name" value="PEP-util_enz_mobile_dom"/>
</dbReference>
<keyword evidence="20" id="KW-0670">Pyruvate</keyword>
<evidence type="ECO:0000256" key="16">
    <source>
        <dbReference type="SAM" id="MobiDB-lite"/>
    </source>
</evidence>
<accession>A0A3S5Y4Y9</accession>
<dbReference type="InterPro" id="IPR040442">
    <property type="entry name" value="Pyrv_kinase-like_dom_sf"/>
</dbReference>
<evidence type="ECO:0000256" key="5">
    <source>
        <dbReference type="ARBA" id="ARBA00011996"/>
    </source>
</evidence>
<evidence type="ECO:0000259" key="18">
    <source>
        <dbReference type="Pfam" id="PF01326"/>
    </source>
</evidence>
<feature type="region of interest" description="Disordered" evidence="16">
    <location>
        <begin position="1"/>
        <end position="24"/>
    </location>
</feature>
<evidence type="ECO:0000256" key="15">
    <source>
        <dbReference type="PIRNR" id="PIRNR000854"/>
    </source>
</evidence>
<evidence type="ECO:0000256" key="3">
    <source>
        <dbReference type="ARBA" id="ARBA00004742"/>
    </source>
</evidence>
<evidence type="ECO:0000256" key="8">
    <source>
        <dbReference type="ARBA" id="ARBA00022723"/>
    </source>
</evidence>
<evidence type="ECO:0000256" key="2">
    <source>
        <dbReference type="ARBA" id="ARBA00002988"/>
    </source>
</evidence>
<dbReference type="EC" id="2.7.9.2" evidence="5 15"/>
<evidence type="ECO:0000256" key="12">
    <source>
        <dbReference type="ARBA" id="ARBA00022842"/>
    </source>
</evidence>
<evidence type="ECO:0000256" key="10">
    <source>
        <dbReference type="ARBA" id="ARBA00022777"/>
    </source>
</evidence>
<evidence type="ECO:0000313" key="20">
    <source>
        <dbReference type="EMBL" id="CBH47603.1"/>
    </source>
</evidence>
<dbReference type="Proteomes" id="UP001154400">
    <property type="component" value="Chromosome"/>
</dbReference>
<dbReference type="EMBL" id="FN563149">
    <property type="protein sequence ID" value="CBH47603.1"/>
    <property type="molecule type" value="Genomic_DNA"/>
</dbReference>
<dbReference type="GO" id="GO:0008986">
    <property type="term" value="F:pyruvate, water dikinase activity"/>
    <property type="evidence" value="ECO:0007669"/>
    <property type="project" value="UniProtKB-EC"/>
</dbReference>
<dbReference type="Pfam" id="PF02896">
    <property type="entry name" value="PEP-utilizers_C"/>
    <property type="match status" value="1"/>
</dbReference>
<evidence type="ECO:0000256" key="11">
    <source>
        <dbReference type="ARBA" id="ARBA00022840"/>
    </source>
</evidence>
<dbReference type="KEGG" id="req:REQ_15250"/>
<dbReference type="SUPFAM" id="SSF52009">
    <property type="entry name" value="Phosphohistidine domain"/>
    <property type="match status" value="1"/>
</dbReference>
<keyword evidence="10 15" id="KW-0418">Kinase</keyword>
<dbReference type="InterPro" id="IPR036637">
    <property type="entry name" value="Phosphohistidine_dom_sf"/>
</dbReference>
<dbReference type="InterPro" id="IPR015813">
    <property type="entry name" value="Pyrv/PenolPyrv_kinase-like_dom"/>
</dbReference>
<evidence type="ECO:0000256" key="7">
    <source>
        <dbReference type="ARBA" id="ARBA00022679"/>
    </source>
</evidence>
<feature type="domain" description="PEP-utilising enzyme mobile" evidence="17">
    <location>
        <begin position="371"/>
        <end position="440"/>
    </location>
</feature>
<dbReference type="InterPro" id="IPR002192">
    <property type="entry name" value="PPDK_AMP/ATP-bd"/>
</dbReference>
<dbReference type="Gene3D" id="3.30.470.20">
    <property type="entry name" value="ATP-grasp fold, B domain"/>
    <property type="match status" value="1"/>
</dbReference>
<keyword evidence="11 15" id="KW-0067">ATP-binding</keyword>
<comment type="function">
    <text evidence="2 15">Catalyzes the phosphorylation of pyruvate to phosphoenolpyruvate.</text>
</comment>
<dbReference type="SUPFAM" id="SSF51621">
    <property type="entry name" value="Phosphoenolpyruvate/pyruvate domain"/>
    <property type="match status" value="1"/>
</dbReference>
<reference evidence="20" key="1">
    <citation type="journal article" date="2010" name="PLoS Genet.">
        <title>The genome of a pathogenic rhodococcus: cooptive virulence underpinned by key gene acquisitions.</title>
        <authorList>
            <person name="Letek M."/>
            <person name="Gonzalez P."/>
            <person name="Macarthur I."/>
            <person name="Rodriguez H."/>
            <person name="Freeman T.C."/>
            <person name="Valero-Rello A."/>
            <person name="Blanco M."/>
            <person name="Buckley T."/>
            <person name="Cherevach I."/>
            <person name="Fahey R."/>
            <person name="Hapeshi A."/>
            <person name="Holdstock J."/>
            <person name="Leadon D."/>
            <person name="Navas J."/>
            <person name="Ocampo A."/>
            <person name="Quail M.A."/>
            <person name="Sanders M."/>
            <person name="Scortti M.M."/>
            <person name="Prescott J.F."/>
            <person name="Fogarty U."/>
            <person name="Meijer W.G."/>
            <person name="Parkhill J."/>
            <person name="Bentley S.D."/>
            <person name="Vazquez-Boland J.A."/>
        </authorList>
    </citation>
    <scope>NUCLEOTIDE SEQUENCE [LARGE SCALE GENOMIC DNA]</scope>
    <source>
        <strain evidence="20 21">103S</strain>
    </source>
</reference>
<dbReference type="AlphaFoldDB" id="A0A3S5Y4Y9"/>
<evidence type="ECO:0000259" key="19">
    <source>
        <dbReference type="Pfam" id="PF02896"/>
    </source>
</evidence>
<dbReference type="UniPathway" id="UPA00138"/>
<dbReference type="PANTHER" id="PTHR43030">
    <property type="entry name" value="PHOSPHOENOLPYRUVATE SYNTHASE"/>
    <property type="match status" value="1"/>
</dbReference>
<dbReference type="GO" id="GO:0046872">
    <property type="term" value="F:metal ion binding"/>
    <property type="evidence" value="ECO:0007669"/>
    <property type="project" value="UniProtKB-KW"/>
</dbReference>
<dbReference type="Gene3D" id="3.50.30.10">
    <property type="entry name" value="Phosphohistidine domain"/>
    <property type="match status" value="1"/>
</dbReference>
<protein>
    <recommendedName>
        <fullName evidence="6 15">Phosphoenolpyruvate synthase</fullName>
        <shortName evidence="15">PEP synthase</shortName>
        <ecNumber evidence="5 15">2.7.9.2</ecNumber>
    </recommendedName>
    <alternativeName>
        <fullName evidence="13 15">Pyruvate, water dikinase</fullName>
    </alternativeName>
</protein>
<dbReference type="GO" id="GO:0006094">
    <property type="term" value="P:gluconeogenesis"/>
    <property type="evidence" value="ECO:0007669"/>
    <property type="project" value="UniProtKB-UniPathway"/>
</dbReference>
<evidence type="ECO:0000313" key="21">
    <source>
        <dbReference type="Proteomes" id="UP000006892"/>
    </source>
</evidence>
<keyword evidence="12 15" id="KW-0460">Magnesium</keyword>
<comment type="catalytic activity">
    <reaction evidence="14 15">
        <text>pyruvate + ATP + H2O = phosphoenolpyruvate + AMP + phosphate + 2 H(+)</text>
        <dbReference type="Rhea" id="RHEA:11364"/>
        <dbReference type="ChEBI" id="CHEBI:15361"/>
        <dbReference type="ChEBI" id="CHEBI:15377"/>
        <dbReference type="ChEBI" id="CHEBI:15378"/>
        <dbReference type="ChEBI" id="CHEBI:30616"/>
        <dbReference type="ChEBI" id="CHEBI:43474"/>
        <dbReference type="ChEBI" id="CHEBI:58702"/>
        <dbReference type="ChEBI" id="CHEBI:456215"/>
        <dbReference type="EC" id="2.7.9.2"/>
    </reaction>
</comment>